<evidence type="ECO:0000313" key="4">
    <source>
        <dbReference type="Proteomes" id="UP000579647"/>
    </source>
</evidence>
<evidence type="ECO:0000256" key="1">
    <source>
        <dbReference type="ARBA" id="ARBA00006817"/>
    </source>
</evidence>
<comment type="similarity">
    <text evidence="1">Belongs to the AHA1 family.</text>
</comment>
<dbReference type="SUPFAM" id="SSF55961">
    <property type="entry name" value="Bet v1-like"/>
    <property type="match status" value="1"/>
</dbReference>
<dbReference type="Gene3D" id="3.30.530.20">
    <property type="match status" value="1"/>
</dbReference>
<comment type="caution">
    <text evidence="3">The sequence shown here is derived from an EMBL/GenBank/DDBJ whole genome shotgun (WGS) entry which is preliminary data.</text>
</comment>
<name>A0A840W7S8_9ACTN</name>
<protein>
    <submittedName>
        <fullName evidence="3">Uncharacterized protein YndB with AHSA1/START domain</fullName>
    </submittedName>
</protein>
<dbReference type="InterPro" id="IPR023393">
    <property type="entry name" value="START-like_dom_sf"/>
</dbReference>
<proteinExistence type="inferred from homology"/>
<gene>
    <name evidence="3" type="ORF">HNR07_003231</name>
</gene>
<evidence type="ECO:0000313" key="3">
    <source>
        <dbReference type="EMBL" id="MBB5492094.1"/>
    </source>
</evidence>
<dbReference type="AlphaFoldDB" id="A0A840W7S8"/>
<accession>A0A840W7S8</accession>
<keyword evidence="4" id="KW-1185">Reference proteome</keyword>
<dbReference type="Pfam" id="PF08327">
    <property type="entry name" value="AHSA1"/>
    <property type="match status" value="1"/>
</dbReference>
<dbReference type="Proteomes" id="UP000579647">
    <property type="component" value="Unassembled WGS sequence"/>
</dbReference>
<sequence length="144" mass="16510">MDMIERQIDIEASAERVWGLVSRPDWFINDGRVVDHRIEEAGDGVHLVHDPTHGVFRIRTDKLEPPYHAVFSWLGRTDEEQSTQVEFWIEERSGGVTLKVVESGFEKLGLAELELRRHVAERTEGWEAELAAAKDFVETRAEGE</sequence>
<reference evidence="3 4" key="1">
    <citation type="submission" date="2020-08" db="EMBL/GenBank/DDBJ databases">
        <title>Sequencing the genomes of 1000 actinobacteria strains.</title>
        <authorList>
            <person name="Klenk H.-P."/>
        </authorList>
    </citation>
    <scope>NUCLEOTIDE SEQUENCE [LARGE SCALE GENOMIC DNA]</scope>
    <source>
        <strain evidence="3 4">DSM 44598</strain>
    </source>
</reference>
<dbReference type="EMBL" id="JACHDO010000001">
    <property type="protein sequence ID" value="MBB5492094.1"/>
    <property type="molecule type" value="Genomic_DNA"/>
</dbReference>
<dbReference type="InterPro" id="IPR013538">
    <property type="entry name" value="ASHA1/2-like_C"/>
</dbReference>
<feature type="domain" description="Activator of Hsp90 ATPase homologue 1/2-like C-terminal" evidence="2">
    <location>
        <begin position="12"/>
        <end position="131"/>
    </location>
</feature>
<organism evidence="3 4">
    <name type="scientific">Nocardiopsis metallicus</name>
    <dbReference type="NCBI Taxonomy" id="179819"/>
    <lineage>
        <taxon>Bacteria</taxon>
        <taxon>Bacillati</taxon>
        <taxon>Actinomycetota</taxon>
        <taxon>Actinomycetes</taxon>
        <taxon>Streptosporangiales</taxon>
        <taxon>Nocardiopsidaceae</taxon>
        <taxon>Nocardiopsis</taxon>
    </lineage>
</organism>
<dbReference type="RefSeq" id="WP_184365650.1">
    <property type="nucleotide sequence ID" value="NZ_BAAAKM010000015.1"/>
</dbReference>
<evidence type="ECO:0000259" key="2">
    <source>
        <dbReference type="Pfam" id="PF08327"/>
    </source>
</evidence>